<dbReference type="InterPro" id="IPR016181">
    <property type="entry name" value="Acyl_CoA_acyltransferase"/>
</dbReference>
<dbReference type="EMBL" id="WTYL01000001">
    <property type="protein sequence ID" value="MXP43874.1"/>
    <property type="molecule type" value="Genomic_DNA"/>
</dbReference>
<sequence>MIFDTFLIDGTPVCIRGVRQDDEQRLRDGIARLSPESRYLRFFSGLTEPPQRVIDDLLDVDGHDHIAWGAIRTDIEEQPAIGVVHAFREGDDPRTAQFSVAVTDEYHGLGLARLLTAVLLLDCQREGIERFTVDILPENRPAIALTRSLGGKRTEQSREVAEFDIDIASALISLRAESDVPGMPAIFAQFAERDGG</sequence>
<dbReference type="RefSeq" id="WP_160755435.1">
    <property type="nucleotide sequence ID" value="NZ_WTYL01000001.1"/>
</dbReference>
<name>A0A845B156_9SPHN</name>
<reference evidence="2 3" key="1">
    <citation type="submission" date="2019-12" db="EMBL/GenBank/DDBJ databases">
        <title>Genomic-based taxomic classification of the family Erythrobacteraceae.</title>
        <authorList>
            <person name="Xu L."/>
        </authorList>
    </citation>
    <scope>NUCLEOTIDE SEQUENCE [LARGE SCALE GENOMIC DNA]</scope>
    <source>
        <strain evidence="2 3">KCTC 42453</strain>
    </source>
</reference>
<keyword evidence="2" id="KW-0808">Transferase</keyword>
<dbReference type="Pfam" id="PF00583">
    <property type="entry name" value="Acetyltransf_1"/>
    <property type="match status" value="1"/>
</dbReference>
<dbReference type="AlphaFoldDB" id="A0A845B156"/>
<evidence type="ECO:0000313" key="2">
    <source>
        <dbReference type="EMBL" id="MXP43874.1"/>
    </source>
</evidence>
<dbReference type="Proteomes" id="UP000431922">
    <property type="component" value="Unassembled WGS sequence"/>
</dbReference>
<dbReference type="GO" id="GO:0016747">
    <property type="term" value="F:acyltransferase activity, transferring groups other than amino-acyl groups"/>
    <property type="evidence" value="ECO:0007669"/>
    <property type="project" value="InterPro"/>
</dbReference>
<protein>
    <submittedName>
        <fullName evidence="2">GNAT family N-acetyltransferase</fullName>
    </submittedName>
</protein>
<dbReference type="InterPro" id="IPR000182">
    <property type="entry name" value="GNAT_dom"/>
</dbReference>
<dbReference type="OrthoDB" id="7617982at2"/>
<gene>
    <name evidence="2" type="ORF">GRI65_05315</name>
</gene>
<keyword evidence="3" id="KW-1185">Reference proteome</keyword>
<evidence type="ECO:0000259" key="1">
    <source>
        <dbReference type="PROSITE" id="PS51186"/>
    </source>
</evidence>
<evidence type="ECO:0000313" key="3">
    <source>
        <dbReference type="Proteomes" id="UP000431922"/>
    </source>
</evidence>
<dbReference type="CDD" id="cd04301">
    <property type="entry name" value="NAT_SF"/>
    <property type="match status" value="1"/>
</dbReference>
<dbReference type="SUPFAM" id="SSF55729">
    <property type="entry name" value="Acyl-CoA N-acyltransferases (Nat)"/>
    <property type="match status" value="1"/>
</dbReference>
<dbReference type="Gene3D" id="3.40.630.30">
    <property type="match status" value="1"/>
</dbReference>
<feature type="domain" description="N-acetyltransferase" evidence="1">
    <location>
        <begin position="13"/>
        <end position="172"/>
    </location>
</feature>
<organism evidence="2 3">
    <name type="scientific">Allopontixanthobacter sediminis</name>
    <dbReference type="NCBI Taxonomy" id="1689985"/>
    <lineage>
        <taxon>Bacteria</taxon>
        <taxon>Pseudomonadati</taxon>
        <taxon>Pseudomonadota</taxon>
        <taxon>Alphaproteobacteria</taxon>
        <taxon>Sphingomonadales</taxon>
        <taxon>Erythrobacteraceae</taxon>
        <taxon>Allopontixanthobacter</taxon>
    </lineage>
</organism>
<accession>A0A845B156</accession>
<comment type="caution">
    <text evidence="2">The sequence shown here is derived from an EMBL/GenBank/DDBJ whole genome shotgun (WGS) entry which is preliminary data.</text>
</comment>
<dbReference type="PROSITE" id="PS51186">
    <property type="entry name" value="GNAT"/>
    <property type="match status" value="1"/>
</dbReference>
<proteinExistence type="predicted"/>